<feature type="signal peptide" evidence="8">
    <location>
        <begin position="1"/>
        <end position="30"/>
    </location>
</feature>
<keyword evidence="3" id="KW-0813">Transport</keyword>
<evidence type="ECO:0000256" key="4">
    <source>
        <dbReference type="ARBA" id="ARBA00022452"/>
    </source>
</evidence>
<comment type="similarity">
    <text evidence="2">Belongs to the outer membrane factor (OMF) (TC 1.B.17) family.</text>
</comment>
<dbReference type="SUPFAM" id="SSF56954">
    <property type="entry name" value="Outer membrane efflux proteins (OEP)"/>
    <property type="match status" value="1"/>
</dbReference>
<evidence type="ECO:0000256" key="2">
    <source>
        <dbReference type="ARBA" id="ARBA00007613"/>
    </source>
</evidence>
<dbReference type="InterPro" id="IPR051906">
    <property type="entry name" value="TolC-like"/>
</dbReference>
<dbReference type="AlphaFoldDB" id="A0A9D9EKS5"/>
<proteinExistence type="inferred from homology"/>
<keyword evidence="4" id="KW-1134">Transmembrane beta strand</keyword>
<evidence type="ECO:0000256" key="6">
    <source>
        <dbReference type="ARBA" id="ARBA00023136"/>
    </source>
</evidence>
<accession>A0A9D9EKS5</accession>
<dbReference type="EMBL" id="JADIMQ010000081">
    <property type="protein sequence ID" value="MBO8448765.1"/>
    <property type="molecule type" value="Genomic_DNA"/>
</dbReference>
<evidence type="ECO:0000256" key="3">
    <source>
        <dbReference type="ARBA" id="ARBA00022448"/>
    </source>
</evidence>
<protein>
    <submittedName>
        <fullName evidence="9">TolC family protein</fullName>
    </submittedName>
</protein>
<reference evidence="9" key="1">
    <citation type="submission" date="2020-10" db="EMBL/GenBank/DDBJ databases">
        <authorList>
            <person name="Gilroy R."/>
        </authorList>
    </citation>
    <scope>NUCLEOTIDE SEQUENCE</scope>
    <source>
        <strain evidence="9">20514</strain>
    </source>
</reference>
<dbReference type="InterPro" id="IPR003423">
    <property type="entry name" value="OMP_efflux"/>
</dbReference>
<organism evidence="9 10">
    <name type="scientific">Candidatus Cryptobacteroides merdigallinarum</name>
    <dbReference type="NCBI Taxonomy" id="2840770"/>
    <lineage>
        <taxon>Bacteria</taxon>
        <taxon>Pseudomonadati</taxon>
        <taxon>Bacteroidota</taxon>
        <taxon>Bacteroidia</taxon>
        <taxon>Bacteroidales</taxon>
        <taxon>Candidatus Cryptobacteroides</taxon>
    </lineage>
</organism>
<evidence type="ECO:0000256" key="5">
    <source>
        <dbReference type="ARBA" id="ARBA00022692"/>
    </source>
</evidence>
<evidence type="ECO:0000256" key="1">
    <source>
        <dbReference type="ARBA" id="ARBA00004442"/>
    </source>
</evidence>
<dbReference type="PANTHER" id="PTHR30026">
    <property type="entry name" value="OUTER MEMBRANE PROTEIN TOLC"/>
    <property type="match status" value="1"/>
</dbReference>
<comment type="subcellular location">
    <subcellularLocation>
        <location evidence="1">Cell outer membrane</location>
    </subcellularLocation>
</comment>
<dbReference type="Proteomes" id="UP000810252">
    <property type="component" value="Unassembled WGS sequence"/>
</dbReference>
<evidence type="ECO:0000256" key="8">
    <source>
        <dbReference type="SAM" id="SignalP"/>
    </source>
</evidence>
<name>A0A9D9EKS5_9BACT</name>
<feature type="chain" id="PRO_5039547142" evidence="8">
    <location>
        <begin position="31"/>
        <end position="465"/>
    </location>
</feature>
<dbReference type="PANTHER" id="PTHR30026:SF20">
    <property type="entry name" value="OUTER MEMBRANE PROTEIN TOLC"/>
    <property type="match status" value="1"/>
</dbReference>
<dbReference type="GO" id="GO:0015562">
    <property type="term" value="F:efflux transmembrane transporter activity"/>
    <property type="evidence" value="ECO:0007669"/>
    <property type="project" value="InterPro"/>
</dbReference>
<dbReference type="Gene3D" id="1.20.1600.10">
    <property type="entry name" value="Outer membrane efflux proteins (OEP)"/>
    <property type="match status" value="1"/>
</dbReference>
<evidence type="ECO:0000256" key="7">
    <source>
        <dbReference type="ARBA" id="ARBA00023237"/>
    </source>
</evidence>
<comment type="caution">
    <text evidence="9">The sequence shown here is derived from an EMBL/GenBank/DDBJ whole genome shotgun (WGS) entry which is preliminary data.</text>
</comment>
<reference evidence="9" key="2">
    <citation type="journal article" date="2021" name="PeerJ">
        <title>Extensive microbial diversity within the chicken gut microbiome revealed by metagenomics and culture.</title>
        <authorList>
            <person name="Gilroy R."/>
            <person name="Ravi A."/>
            <person name="Getino M."/>
            <person name="Pursley I."/>
            <person name="Horton D.L."/>
            <person name="Alikhan N.F."/>
            <person name="Baker D."/>
            <person name="Gharbi K."/>
            <person name="Hall N."/>
            <person name="Watson M."/>
            <person name="Adriaenssens E.M."/>
            <person name="Foster-Nyarko E."/>
            <person name="Jarju S."/>
            <person name="Secka A."/>
            <person name="Antonio M."/>
            <person name="Oren A."/>
            <person name="Chaudhuri R.R."/>
            <person name="La Ragione R."/>
            <person name="Hildebrand F."/>
            <person name="Pallen M.J."/>
        </authorList>
    </citation>
    <scope>NUCLEOTIDE SEQUENCE</scope>
    <source>
        <strain evidence="9">20514</strain>
    </source>
</reference>
<dbReference type="GO" id="GO:0009279">
    <property type="term" value="C:cell outer membrane"/>
    <property type="evidence" value="ECO:0007669"/>
    <property type="project" value="UniProtKB-SubCell"/>
</dbReference>
<keyword evidence="8" id="KW-0732">Signal</keyword>
<dbReference type="GO" id="GO:0015288">
    <property type="term" value="F:porin activity"/>
    <property type="evidence" value="ECO:0007669"/>
    <property type="project" value="TreeGrafter"/>
</dbReference>
<dbReference type="GO" id="GO:1990281">
    <property type="term" value="C:efflux pump complex"/>
    <property type="evidence" value="ECO:0007669"/>
    <property type="project" value="TreeGrafter"/>
</dbReference>
<keyword evidence="6" id="KW-0472">Membrane</keyword>
<evidence type="ECO:0000313" key="10">
    <source>
        <dbReference type="Proteomes" id="UP000810252"/>
    </source>
</evidence>
<keyword evidence="5" id="KW-0812">Transmembrane</keyword>
<evidence type="ECO:0000313" key="9">
    <source>
        <dbReference type="EMBL" id="MBO8448765.1"/>
    </source>
</evidence>
<sequence>MKKDKVNTIIRRLASACLFAAASWHWVASAQDTAVFTLRDCMEYAISNSTQVRIQQADNGDSQIARRQAILSAFTPSVSGSAGIYSSFGRAIDPESNTYRTSSSLNNSYSVSAGINLFNGFEAVNNLRITRTALAMGLNMEQQIKDRICLATIEAYCNVVYYTQLCRIIGEQVKTAEASLVLVRKQEELGQKSHADAVQAEADLADKKYSLTSTRNMLSDALISLKDVMFWPITEPLEIDTAAVEEEAGRYGDLPGHDGPGAEETIGKALETLPDIFIAKGRMDNARLELRTAKWKFVPSLSLHAGWSTSYYTYPGQDGYVASPFWNQFRNNGGEYIQLSLSIPIFNRLSRHSDVARKKNAYKRAEAQYEQTVREVEAEVCRAIQDRDGAEAAFLLADRRAAVQKESFRLSSRQFEQGLISSIEYQTVSGNLLKALAERLDAMLQYHIKKRIVEYYNGTSYIEQE</sequence>
<dbReference type="Pfam" id="PF02321">
    <property type="entry name" value="OEP"/>
    <property type="match status" value="1"/>
</dbReference>
<gene>
    <name evidence="9" type="ORF">IAC29_05795</name>
</gene>
<keyword evidence="7" id="KW-0998">Cell outer membrane</keyword>